<dbReference type="Proteomes" id="UP000784294">
    <property type="component" value="Unassembled WGS sequence"/>
</dbReference>
<keyword evidence="5" id="KW-1185">Reference proteome</keyword>
<dbReference type="PANTHER" id="PTHR48038:SF1">
    <property type="entry name" value="RIBONUCLEOPROTEIN RB97D"/>
    <property type="match status" value="1"/>
</dbReference>
<feature type="compositionally biased region" description="Basic and acidic residues" evidence="2">
    <location>
        <begin position="458"/>
        <end position="484"/>
    </location>
</feature>
<dbReference type="AlphaFoldDB" id="A0A3S5BT56"/>
<dbReference type="SUPFAM" id="SSF54928">
    <property type="entry name" value="RNA-binding domain, RBD"/>
    <property type="match status" value="1"/>
</dbReference>
<feature type="compositionally biased region" description="Basic and acidic residues" evidence="2">
    <location>
        <begin position="323"/>
        <end position="352"/>
    </location>
</feature>
<dbReference type="EMBL" id="CAAALY010031408">
    <property type="protein sequence ID" value="VEL17174.1"/>
    <property type="molecule type" value="Genomic_DNA"/>
</dbReference>
<evidence type="ECO:0000256" key="1">
    <source>
        <dbReference type="PROSITE-ProRule" id="PRU00176"/>
    </source>
</evidence>
<organism evidence="4 5">
    <name type="scientific">Protopolystoma xenopodis</name>
    <dbReference type="NCBI Taxonomy" id="117903"/>
    <lineage>
        <taxon>Eukaryota</taxon>
        <taxon>Metazoa</taxon>
        <taxon>Spiralia</taxon>
        <taxon>Lophotrochozoa</taxon>
        <taxon>Platyhelminthes</taxon>
        <taxon>Monogenea</taxon>
        <taxon>Polyopisthocotylea</taxon>
        <taxon>Polystomatidea</taxon>
        <taxon>Polystomatidae</taxon>
        <taxon>Protopolystoma</taxon>
    </lineage>
</organism>
<dbReference type="InterPro" id="IPR000504">
    <property type="entry name" value="RRM_dom"/>
</dbReference>
<dbReference type="SMART" id="SM00360">
    <property type="entry name" value="RRM"/>
    <property type="match status" value="1"/>
</dbReference>
<feature type="compositionally biased region" description="Low complexity" evidence="2">
    <location>
        <begin position="485"/>
        <end position="499"/>
    </location>
</feature>
<dbReference type="CDD" id="cd12373">
    <property type="entry name" value="RRM_SRSF3_like"/>
    <property type="match status" value="1"/>
</dbReference>
<gene>
    <name evidence="4" type="ORF">PXEA_LOCUS10614</name>
</gene>
<evidence type="ECO:0000259" key="3">
    <source>
        <dbReference type="PROSITE" id="PS50102"/>
    </source>
</evidence>
<keyword evidence="1" id="KW-0694">RNA-binding</keyword>
<dbReference type="Pfam" id="PF00076">
    <property type="entry name" value="RRM_1"/>
    <property type="match status" value="1"/>
</dbReference>
<dbReference type="InterPro" id="IPR012677">
    <property type="entry name" value="Nucleotide-bd_a/b_plait_sf"/>
</dbReference>
<evidence type="ECO:0000313" key="4">
    <source>
        <dbReference type="EMBL" id="VEL17174.1"/>
    </source>
</evidence>
<proteinExistence type="predicted"/>
<dbReference type="PROSITE" id="PS50102">
    <property type="entry name" value="RRM"/>
    <property type="match status" value="1"/>
</dbReference>
<comment type="caution">
    <text evidence="4">The sequence shown here is derived from an EMBL/GenBank/DDBJ whole genome shotgun (WGS) entry which is preliminary data.</text>
</comment>
<evidence type="ECO:0000313" key="5">
    <source>
        <dbReference type="Proteomes" id="UP000784294"/>
    </source>
</evidence>
<reference evidence="4" key="1">
    <citation type="submission" date="2018-11" db="EMBL/GenBank/DDBJ databases">
        <authorList>
            <consortium name="Pathogen Informatics"/>
        </authorList>
    </citation>
    <scope>NUCLEOTIDE SEQUENCE</scope>
</reference>
<feature type="region of interest" description="Disordered" evidence="2">
    <location>
        <begin position="112"/>
        <end position="131"/>
    </location>
</feature>
<name>A0A3S5BT56_9PLAT</name>
<dbReference type="FunFam" id="3.30.70.330:FF:001074">
    <property type="entry name" value="Splicing factor, arginine/serine-rich 7"/>
    <property type="match status" value="1"/>
</dbReference>
<dbReference type="OrthoDB" id="5970at2759"/>
<dbReference type="PANTHER" id="PTHR48038">
    <property type="entry name" value="RIBONUCLEOPROTEIN RB97D"/>
    <property type="match status" value="1"/>
</dbReference>
<feature type="domain" description="RRM" evidence="3">
    <location>
        <begin position="11"/>
        <end position="84"/>
    </location>
</feature>
<accession>A0A3S5BT56</accession>
<feature type="compositionally biased region" description="Basic and acidic residues" evidence="2">
    <location>
        <begin position="501"/>
        <end position="511"/>
    </location>
</feature>
<feature type="compositionally biased region" description="Basic and acidic residues" evidence="2">
    <location>
        <begin position="414"/>
        <end position="442"/>
    </location>
</feature>
<dbReference type="InterPro" id="IPR035979">
    <property type="entry name" value="RBD_domain_sf"/>
</dbReference>
<feature type="compositionally biased region" description="Polar residues" evidence="2">
    <location>
        <begin position="297"/>
        <end position="306"/>
    </location>
</feature>
<dbReference type="GO" id="GO:0003723">
    <property type="term" value="F:RNA binding"/>
    <property type="evidence" value="ECO:0007669"/>
    <property type="project" value="UniProtKB-UniRule"/>
</dbReference>
<evidence type="ECO:0000256" key="2">
    <source>
        <dbReference type="SAM" id="MobiDB-lite"/>
    </source>
</evidence>
<sequence>MFLLSFSEKGRKLFIGGLSSNARKENLEHELKKYGDISNIWVARNPPGFAFVEFSKAFDAEKAVRALDGMNICGSRIRVEFSHSNKAASSFRWLLAHFKFLDPHASEYPCSGAGNDSTRNRQDHTGTFRGAAPQFSSVTNLTAPSATDASFHRYGSPASKRRDDTFRRAGYAQINATRRDNLGPSTAVGGLPYRSDITIPGASSLAAPSAPRLSFEQLTALYHVNPELATAAAAAVLANGSGYAGLAPSGQHSAAGANPYVTSATEELLRNILSPTFMHSGGASGFGASGNGFANNMSSLGTSNIRRTPVRGPADRRRSRSRSPIDHQRFPRRDRERDSERDRKRVRDRIEDSFNPTGDRLPLIACPDRFTPGSSFPTAPRSPRLKRGLRHSASPSSLPAPYFSHAGRRRSRDRSRSNDRSGTKDPSATREQPRTRSRRDEFDLSGAEDETNRQFPEGSRERRPQQERASRERRSRGAEDHEHTATPSQASSRSSRTTSKPADRSDDRRRR</sequence>
<protein>
    <recommendedName>
        <fullName evidence="3">RRM domain-containing protein</fullName>
    </recommendedName>
</protein>
<dbReference type="Gene3D" id="3.30.70.330">
    <property type="match status" value="1"/>
</dbReference>
<feature type="region of interest" description="Disordered" evidence="2">
    <location>
        <begin position="297"/>
        <end position="511"/>
    </location>
</feature>